<dbReference type="PANTHER" id="PTHR47973">
    <property type="entry name" value="CYSTEINE-RICH RECEPTOR-LIKE PROTEIN KINASE 3"/>
    <property type="match status" value="1"/>
</dbReference>
<evidence type="ECO:0000259" key="21">
    <source>
        <dbReference type="PROSITE" id="PS51473"/>
    </source>
</evidence>
<feature type="domain" description="Gnk2-homologous" evidence="21">
    <location>
        <begin position="27"/>
        <end position="126"/>
    </location>
</feature>
<dbReference type="InterPro" id="IPR052059">
    <property type="entry name" value="CR_Ser/Thr_kinase"/>
</dbReference>
<dbReference type="InterPro" id="IPR011009">
    <property type="entry name" value="Kinase-like_dom_sf"/>
</dbReference>
<evidence type="ECO:0000256" key="14">
    <source>
        <dbReference type="ARBA" id="ARBA00023180"/>
    </source>
</evidence>
<comment type="catalytic activity">
    <reaction evidence="15">
        <text>L-seryl-[protein] + ATP = O-phospho-L-seryl-[protein] + ADP + H(+)</text>
        <dbReference type="Rhea" id="RHEA:17989"/>
        <dbReference type="Rhea" id="RHEA-COMP:9863"/>
        <dbReference type="Rhea" id="RHEA-COMP:11604"/>
        <dbReference type="ChEBI" id="CHEBI:15378"/>
        <dbReference type="ChEBI" id="CHEBI:29999"/>
        <dbReference type="ChEBI" id="CHEBI:30616"/>
        <dbReference type="ChEBI" id="CHEBI:83421"/>
        <dbReference type="ChEBI" id="CHEBI:456216"/>
    </reaction>
</comment>
<comment type="catalytic activity">
    <reaction evidence="16">
        <text>L-threonyl-[protein] + ATP = O-phospho-L-threonyl-[protein] + ADP + H(+)</text>
        <dbReference type="Rhea" id="RHEA:46608"/>
        <dbReference type="Rhea" id="RHEA-COMP:11060"/>
        <dbReference type="Rhea" id="RHEA-COMP:11605"/>
        <dbReference type="ChEBI" id="CHEBI:15378"/>
        <dbReference type="ChEBI" id="CHEBI:30013"/>
        <dbReference type="ChEBI" id="CHEBI:30616"/>
        <dbReference type="ChEBI" id="CHEBI:61977"/>
        <dbReference type="ChEBI" id="CHEBI:456216"/>
    </reaction>
</comment>
<keyword evidence="2" id="KW-0723">Serine/threonine-protein kinase</keyword>
<dbReference type="InterPro" id="IPR001245">
    <property type="entry name" value="Ser-Thr/Tyr_kinase_cat_dom"/>
</dbReference>
<dbReference type="SUPFAM" id="SSF56112">
    <property type="entry name" value="Protein kinase-like (PK-like)"/>
    <property type="match status" value="1"/>
</dbReference>
<keyword evidence="4" id="KW-0808">Transferase</keyword>
<evidence type="ECO:0000256" key="19">
    <source>
        <dbReference type="SAM" id="SignalP"/>
    </source>
</evidence>
<evidence type="ECO:0000256" key="12">
    <source>
        <dbReference type="ARBA" id="ARBA00023136"/>
    </source>
</evidence>
<keyword evidence="3" id="KW-0597">Phosphoprotein</keyword>
<dbReference type="InterPro" id="IPR000719">
    <property type="entry name" value="Prot_kinase_dom"/>
</dbReference>
<evidence type="ECO:0000259" key="20">
    <source>
        <dbReference type="PROSITE" id="PS50011"/>
    </source>
</evidence>
<keyword evidence="5 18" id="KW-0812">Transmembrane</keyword>
<dbReference type="Proteomes" id="UP000077755">
    <property type="component" value="Chromosome 4"/>
</dbReference>
<dbReference type="AlphaFoldDB" id="A0AAF0WV84"/>
<keyword evidence="12 18" id="KW-0472">Membrane</keyword>
<keyword evidence="14" id="KW-0325">Glycoprotein</keyword>
<keyword evidence="11 18" id="KW-1133">Transmembrane helix</keyword>
<dbReference type="InterPro" id="IPR017441">
    <property type="entry name" value="Protein_kinase_ATP_BS"/>
</dbReference>
<dbReference type="GO" id="GO:0016020">
    <property type="term" value="C:membrane"/>
    <property type="evidence" value="ECO:0007669"/>
    <property type="project" value="UniProtKB-SubCell"/>
</dbReference>
<comment type="subcellular location">
    <subcellularLocation>
        <location evidence="1">Membrane</location>
        <topology evidence="1">Single-pass membrane protein</topology>
    </subcellularLocation>
</comment>
<accession>A0AAF0WV84</accession>
<keyword evidence="9" id="KW-0418">Kinase</keyword>
<evidence type="ECO:0000256" key="15">
    <source>
        <dbReference type="ARBA" id="ARBA00047558"/>
    </source>
</evidence>
<dbReference type="InterPro" id="IPR002902">
    <property type="entry name" value="GNK2"/>
</dbReference>
<dbReference type="SMART" id="SM00220">
    <property type="entry name" value="S_TKc"/>
    <property type="match status" value="1"/>
</dbReference>
<sequence length="649" mass="72298">MHFQFLTCLIILFLYLPSLYFCDPRITEAARICGKSEPLNTLIVPIFVEETRQLLELIRDDNWGQYLLNTSDEPMYGLAQCYQDLSKSDCLSCYAAIRTRIPSCLPALSGRLYLDGCFMRYDTYEFYNESLDSARDSVNCSGGVIRNEDKVVEFNESVGLLIGKIVGDDVWKKGFGVGEVEGVFGLAQCWKSLSKEGCRKCLENAGDKVRGCLPSREGRGMNAGCYLRYSDFKFFNQDGHDNNNGGALSTGAITGIAISASAFLILLLVAAYVYHTRSPKRGRRSLDHRMTFNRASLTYKYDILEKATDYFSQSMKLGEGASGTVYQGTLPDGYIVAVKRLFFNTNRQWADEVFNEVNLISGIQHKNLVKLLGCSIEGPESLLVYEYVPNKSLDQFLFDRSSNSVLSWKQRFDIILGTAEGLAHLHGGSDIRIIHRDIKSSNVLLDENFTPKIADFGLVRCFGADKTQLNTGIAGTLGYMAPEYLVRGQLTEKADVYSFGVLVFEIVCGRKNVAFVDDTGSLIQTIWKLYKANKLTEVVDRRLDDDFPVRDALKILQIGLLCAQASPIIRPSMDEVVQMLISKDCEVPIPSQPPFLSAKLEGSASSGRSYSTDTSTLISSALDKKENDISYDSTYSSGVPINELSLIRR</sequence>
<evidence type="ECO:0000256" key="8">
    <source>
        <dbReference type="ARBA" id="ARBA00022741"/>
    </source>
</evidence>
<evidence type="ECO:0000256" key="10">
    <source>
        <dbReference type="ARBA" id="ARBA00022840"/>
    </source>
</evidence>
<dbReference type="FunFam" id="3.30.200.20:FF:000177">
    <property type="entry name" value="Cysteine-rich receptor-like protein kinase 2"/>
    <property type="match status" value="1"/>
</dbReference>
<dbReference type="CDD" id="cd14066">
    <property type="entry name" value="STKc_IRAK"/>
    <property type="match status" value="1"/>
</dbReference>
<evidence type="ECO:0000256" key="11">
    <source>
        <dbReference type="ARBA" id="ARBA00022989"/>
    </source>
</evidence>
<keyword evidence="23" id="KW-1185">Reference proteome</keyword>
<keyword evidence="7" id="KW-0677">Repeat</keyword>
<dbReference type="Pfam" id="PF07714">
    <property type="entry name" value="PK_Tyr_Ser-Thr"/>
    <property type="match status" value="1"/>
</dbReference>
<evidence type="ECO:0008006" key="24">
    <source>
        <dbReference type="Google" id="ProtNLM"/>
    </source>
</evidence>
<proteinExistence type="predicted"/>
<reference evidence="22" key="2">
    <citation type="submission" date="2022-03" db="EMBL/GenBank/DDBJ databases">
        <title>Draft title - Genomic analysis of global carrot germplasm unveils the trajectory of domestication and the origin of high carotenoid orange carrot.</title>
        <authorList>
            <person name="Iorizzo M."/>
            <person name="Ellison S."/>
            <person name="Senalik D."/>
            <person name="Macko-Podgorni A."/>
            <person name="Grzebelus D."/>
            <person name="Bostan H."/>
            <person name="Rolling W."/>
            <person name="Curaba J."/>
            <person name="Simon P."/>
        </authorList>
    </citation>
    <scope>NUCLEOTIDE SEQUENCE</scope>
    <source>
        <tissue evidence="22">Leaf</tissue>
    </source>
</reference>
<keyword evidence="8 17" id="KW-0547">Nucleotide-binding</keyword>
<organism evidence="22 23">
    <name type="scientific">Daucus carota subsp. sativus</name>
    <name type="common">Carrot</name>
    <dbReference type="NCBI Taxonomy" id="79200"/>
    <lineage>
        <taxon>Eukaryota</taxon>
        <taxon>Viridiplantae</taxon>
        <taxon>Streptophyta</taxon>
        <taxon>Embryophyta</taxon>
        <taxon>Tracheophyta</taxon>
        <taxon>Spermatophyta</taxon>
        <taxon>Magnoliopsida</taxon>
        <taxon>eudicotyledons</taxon>
        <taxon>Gunneridae</taxon>
        <taxon>Pentapetalae</taxon>
        <taxon>asterids</taxon>
        <taxon>campanulids</taxon>
        <taxon>Apiales</taxon>
        <taxon>Apiaceae</taxon>
        <taxon>Apioideae</taxon>
        <taxon>Scandiceae</taxon>
        <taxon>Daucinae</taxon>
        <taxon>Daucus</taxon>
        <taxon>Daucus sect. Daucus</taxon>
    </lineage>
</organism>
<feature type="binding site" evidence="17">
    <location>
        <position position="339"/>
    </location>
    <ligand>
        <name>ATP</name>
        <dbReference type="ChEBI" id="CHEBI:30616"/>
    </ligand>
</feature>
<protein>
    <recommendedName>
        <fullName evidence="24">Cysteine-rich receptor-like protein kinase 42</fullName>
    </recommendedName>
</protein>
<dbReference type="Gene3D" id="3.30.430.20">
    <property type="entry name" value="Gnk2 domain, C-X8-C-X2-C motif"/>
    <property type="match status" value="2"/>
</dbReference>
<feature type="transmembrane region" description="Helical" evidence="18">
    <location>
        <begin position="252"/>
        <end position="274"/>
    </location>
</feature>
<evidence type="ECO:0000256" key="4">
    <source>
        <dbReference type="ARBA" id="ARBA00022679"/>
    </source>
</evidence>
<evidence type="ECO:0000256" key="16">
    <source>
        <dbReference type="ARBA" id="ARBA00047951"/>
    </source>
</evidence>
<dbReference type="Pfam" id="PF01657">
    <property type="entry name" value="Stress-antifung"/>
    <property type="match status" value="2"/>
</dbReference>
<dbReference type="Gene3D" id="3.30.200.20">
    <property type="entry name" value="Phosphorylase Kinase, domain 1"/>
    <property type="match status" value="1"/>
</dbReference>
<dbReference type="InterPro" id="IPR008271">
    <property type="entry name" value="Ser/Thr_kinase_AS"/>
</dbReference>
<keyword evidence="13" id="KW-0675">Receptor</keyword>
<evidence type="ECO:0000256" key="18">
    <source>
        <dbReference type="SAM" id="Phobius"/>
    </source>
</evidence>
<dbReference type="PROSITE" id="PS51473">
    <property type="entry name" value="GNK2"/>
    <property type="match status" value="2"/>
</dbReference>
<dbReference type="InterPro" id="IPR038408">
    <property type="entry name" value="GNK2_sf"/>
</dbReference>
<name>A0AAF0WV84_DAUCS</name>
<dbReference type="EMBL" id="CP093346">
    <property type="protein sequence ID" value="WOG96424.1"/>
    <property type="molecule type" value="Genomic_DNA"/>
</dbReference>
<dbReference type="PROSITE" id="PS00108">
    <property type="entry name" value="PROTEIN_KINASE_ST"/>
    <property type="match status" value="1"/>
</dbReference>
<dbReference type="FunFam" id="3.30.430.20:FF:000015">
    <property type="entry name" value="Cysteine-rich receptor-like protein kinase 3"/>
    <property type="match status" value="1"/>
</dbReference>
<dbReference type="CDD" id="cd23509">
    <property type="entry name" value="Gnk2-like"/>
    <property type="match status" value="2"/>
</dbReference>
<evidence type="ECO:0000256" key="13">
    <source>
        <dbReference type="ARBA" id="ARBA00023170"/>
    </source>
</evidence>
<evidence type="ECO:0000256" key="17">
    <source>
        <dbReference type="PROSITE-ProRule" id="PRU10141"/>
    </source>
</evidence>
<keyword evidence="6 19" id="KW-0732">Signal</keyword>
<evidence type="ECO:0000313" key="22">
    <source>
        <dbReference type="EMBL" id="WOG96424.1"/>
    </source>
</evidence>
<evidence type="ECO:0000256" key="7">
    <source>
        <dbReference type="ARBA" id="ARBA00022737"/>
    </source>
</evidence>
<feature type="domain" description="Protein kinase" evidence="20">
    <location>
        <begin position="311"/>
        <end position="596"/>
    </location>
</feature>
<dbReference type="Gene3D" id="1.10.510.10">
    <property type="entry name" value="Transferase(Phosphotransferase) domain 1"/>
    <property type="match status" value="1"/>
</dbReference>
<evidence type="ECO:0000256" key="3">
    <source>
        <dbReference type="ARBA" id="ARBA00022553"/>
    </source>
</evidence>
<keyword evidence="10 17" id="KW-0067">ATP-binding</keyword>
<evidence type="ECO:0000256" key="9">
    <source>
        <dbReference type="ARBA" id="ARBA00022777"/>
    </source>
</evidence>
<evidence type="ECO:0000256" key="2">
    <source>
        <dbReference type="ARBA" id="ARBA00022527"/>
    </source>
</evidence>
<dbReference type="GO" id="GO:0005524">
    <property type="term" value="F:ATP binding"/>
    <property type="evidence" value="ECO:0007669"/>
    <property type="project" value="UniProtKB-UniRule"/>
</dbReference>
<reference evidence="22" key="1">
    <citation type="journal article" date="2016" name="Nat. Genet.">
        <title>A high-quality carrot genome assembly provides new insights into carotenoid accumulation and asterid genome evolution.</title>
        <authorList>
            <person name="Iorizzo M."/>
            <person name="Ellison S."/>
            <person name="Senalik D."/>
            <person name="Zeng P."/>
            <person name="Satapoomin P."/>
            <person name="Huang J."/>
            <person name="Bowman M."/>
            <person name="Iovene M."/>
            <person name="Sanseverino W."/>
            <person name="Cavagnaro P."/>
            <person name="Yildiz M."/>
            <person name="Macko-Podgorni A."/>
            <person name="Moranska E."/>
            <person name="Grzebelus E."/>
            <person name="Grzebelus D."/>
            <person name="Ashrafi H."/>
            <person name="Zheng Z."/>
            <person name="Cheng S."/>
            <person name="Spooner D."/>
            <person name="Van Deynze A."/>
            <person name="Simon P."/>
        </authorList>
    </citation>
    <scope>NUCLEOTIDE SEQUENCE</scope>
    <source>
        <tissue evidence="22">Leaf</tissue>
    </source>
</reference>
<gene>
    <name evidence="22" type="ORF">DCAR_0415759</name>
</gene>
<dbReference type="PROSITE" id="PS50011">
    <property type="entry name" value="PROTEIN_KINASE_DOM"/>
    <property type="match status" value="1"/>
</dbReference>
<evidence type="ECO:0000256" key="6">
    <source>
        <dbReference type="ARBA" id="ARBA00022729"/>
    </source>
</evidence>
<evidence type="ECO:0000256" key="5">
    <source>
        <dbReference type="ARBA" id="ARBA00022692"/>
    </source>
</evidence>
<dbReference type="FunFam" id="1.10.510.10:FF:000336">
    <property type="entry name" value="Cysteine-rich receptor-like protein kinase 2"/>
    <property type="match status" value="1"/>
</dbReference>
<dbReference type="GO" id="GO:0004674">
    <property type="term" value="F:protein serine/threonine kinase activity"/>
    <property type="evidence" value="ECO:0007669"/>
    <property type="project" value="UniProtKB-KW"/>
</dbReference>
<feature type="domain" description="Gnk2-homologous" evidence="21">
    <location>
        <begin position="132"/>
        <end position="234"/>
    </location>
</feature>
<evidence type="ECO:0000313" key="23">
    <source>
        <dbReference type="Proteomes" id="UP000077755"/>
    </source>
</evidence>
<feature type="chain" id="PRO_5042070611" description="Cysteine-rich receptor-like protein kinase 42" evidence="19">
    <location>
        <begin position="23"/>
        <end position="649"/>
    </location>
</feature>
<dbReference type="PROSITE" id="PS00107">
    <property type="entry name" value="PROTEIN_KINASE_ATP"/>
    <property type="match status" value="1"/>
</dbReference>
<evidence type="ECO:0000256" key="1">
    <source>
        <dbReference type="ARBA" id="ARBA00004167"/>
    </source>
</evidence>
<feature type="signal peptide" evidence="19">
    <location>
        <begin position="1"/>
        <end position="22"/>
    </location>
</feature>